<dbReference type="EMBL" id="BRXY01000323">
    <property type="protein sequence ID" value="GMH87132.1"/>
    <property type="molecule type" value="Genomic_DNA"/>
</dbReference>
<evidence type="ECO:0000256" key="1">
    <source>
        <dbReference type="SAM" id="MobiDB-lite"/>
    </source>
</evidence>
<dbReference type="Pfam" id="PF07004">
    <property type="entry name" value="SHIPPO-rpt"/>
    <property type="match status" value="1"/>
</dbReference>
<feature type="compositionally biased region" description="Basic and acidic residues" evidence="1">
    <location>
        <begin position="387"/>
        <end position="396"/>
    </location>
</feature>
<feature type="region of interest" description="Disordered" evidence="1">
    <location>
        <begin position="655"/>
        <end position="679"/>
    </location>
</feature>
<dbReference type="AlphaFoldDB" id="A0A9W7BB20"/>
<accession>A0A9W7BB20</accession>
<keyword evidence="3" id="KW-1185">Reference proteome</keyword>
<comment type="caution">
    <text evidence="2">The sequence shown here is derived from an EMBL/GenBank/DDBJ whole genome shotgun (WGS) entry which is preliminary data.</text>
</comment>
<sequence length="679" mass="73798">MTITSRADRQSDMALTTTDPVTGPGSYNLLQDRSNRQNFTGFGNSEPRGSIANVDPRASRLPGPGQYGTTLAVPEVSSADGANFKSTSRRLAPSITGSSAYMASTIAENPGPGTYGQQSSMQMAMSNGARSEAIKYGLKRASSVTKIMEQMPRQYNPPAIPQKMQTFGYVTQERDGFTEVRPVPPPSQMIMGTKGDTVGPGAYEQFVGKGIKPELPSSFANSKTKRNVFEPAVSSDMENPGPGVYEGKGFSWDRGGTGAFRSNTKMAHQMSNAAEKETQQSFAAREGLISAPGPGNQPVANFGKHGDVTAYNQEKYNLVQSFGTTAVRDTCPRVDRSFSFASRANSYSDRLVGPGSYNTNLMSDFTKKQQKTLRPTPVGFNGTAERPCLRKSDSRKSLSAPGPSPAQYNPDYFTLAHSAEKAAMSSRKIGVFGTTGPRFRPKNDIEAEAERTELNVGPGSYEHEPVVERVIVQHHKQFVSNFKPQHRYVEGEEINKGGKGFVLLGSQAAKKGSVMSYRDMPHESSSGINKYSDFNMKDDDTVERHKKAVRPSFGSSAKRGAPGVNIDGSKFKDTPGPQYHSKINNISRKSRYRQPSTFQKDGRKFETGNNGPASLGPGSYNIPSSINSHSFNITLKAKNKQYIKRSSMAMIEREHKRNTSGLPDDSSMMDISVAGEGAN</sequence>
<name>A0A9W7BB20_9STRA</name>
<dbReference type="OrthoDB" id="406368at2759"/>
<proteinExistence type="predicted"/>
<protein>
    <recommendedName>
        <fullName evidence="4">Sperm-tail PG-rich repeat</fullName>
    </recommendedName>
</protein>
<feature type="compositionally biased region" description="Polar residues" evidence="1">
    <location>
        <begin position="581"/>
        <end position="599"/>
    </location>
</feature>
<evidence type="ECO:0008006" key="4">
    <source>
        <dbReference type="Google" id="ProtNLM"/>
    </source>
</evidence>
<feature type="compositionally biased region" description="Basic and acidic residues" evidence="1">
    <location>
        <begin position="1"/>
        <end position="11"/>
    </location>
</feature>
<evidence type="ECO:0000313" key="2">
    <source>
        <dbReference type="EMBL" id="GMH87132.1"/>
    </source>
</evidence>
<dbReference type="Proteomes" id="UP001165085">
    <property type="component" value="Unassembled WGS sequence"/>
</dbReference>
<gene>
    <name evidence="2" type="ORF">TrST_g10002</name>
</gene>
<feature type="region of interest" description="Disordered" evidence="1">
    <location>
        <begin position="547"/>
        <end position="617"/>
    </location>
</feature>
<feature type="region of interest" description="Disordered" evidence="1">
    <location>
        <begin position="370"/>
        <end position="408"/>
    </location>
</feature>
<dbReference type="InterPro" id="IPR010736">
    <property type="entry name" value="SHIPPO-rpt"/>
</dbReference>
<feature type="region of interest" description="Disordered" evidence="1">
    <location>
        <begin position="1"/>
        <end position="24"/>
    </location>
</feature>
<evidence type="ECO:0000313" key="3">
    <source>
        <dbReference type="Proteomes" id="UP001165085"/>
    </source>
</evidence>
<reference evidence="3" key="1">
    <citation type="journal article" date="2023" name="Commun. Biol.">
        <title>Genome analysis of Parmales, the sister group of diatoms, reveals the evolutionary specialization of diatoms from phago-mixotrophs to photoautotrophs.</title>
        <authorList>
            <person name="Ban H."/>
            <person name="Sato S."/>
            <person name="Yoshikawa S."/>
            <person name="Yamada K."/>
            <person name="Nakamura Y."/>
            <person name="Ichinomiya M."/>
            <person name="Sato N."/>
            <person name="Blanc-Mathieu R."/>
            <person name="Endo H."/>
            <person name="Kuwata A."/>
            <person name="Ogata H."/>
        </authorList>
    </citation>
    <scope>NUCLEOTIDE SEQUENCE [LARGE SCALE GENOMIC DNA]</scope>
    <source>
        <strain evidence="3">NIES 3701</strain>
    </source>
</reference>
<organism evidence="2 3">
    <name type="scientific">Triparma strigata</name>
    <dbReference type="NCBI Taxonomy" id="1606541"/>
    <lineage>
        <taxon>Eukaryota</taxon>
        <taxon>Sar</taxon>
        <taxon>Stramenopiles</taxon>
        <taxon>Ochrophyta</taxon>
        <taxon>Bolidophyceae</taxon>
        <taxon>Parmales</taxon>
        <taxon>Triparmaceae</taxon>
        <taxon>Triparma</taxon>
    </lineage>
</organism>